<proteinExistence type="predicted"/>
<dbReference type="EMBL" id="BGZK01000085">
    <property type="protein sequence ID" value="GBP17158.1"/>
    <property type="molecule type" value="Genomic_DNA"/>
</dbReference>
<organism evidence="1 2">
    <name type="scientific">Eumeta variegata</name>
    <name type="common">Bagworm moth</name>
    <name type="synonym">Eumeta japonica</name>
    <dbReference type="NCBI Taxonomy" id="151549"/>
    <lineage>
        <taxon>Eukaryota</taxon>
        <taxon>Metazoa</taxon>
        <taxon>Ecdysozoa</taxon>
        <taxon>Arthropoda</taxon>
        <taxon>Hexapoda</taxon>
        <taxon>Insecta</taxon>
        <taxon>Pterygota</taxon>
        <taxon>Neoptera</taxon>
        <taxon>Endopterygota</taxon>
        <taxon>Lepidoptera</taxon>
        <taxon>Glossata</taxon>
        <taxon>Ditrysia</taxon>
        <taxon>Tineoidea</taxon>
        <taxon>Psychidae</taxon>
        <taxon>Oiketicinae</taxon>
        <taxon>Eumeta</taxon>
    </lineage>
</organism>
<evidence type="ECO:0000313" key="2">
    <source>
        <dbReference type="Proteomes" id="UP000299102"/>
    </source>
</evidence>
<dbReference type="AlphaFoldDB" id="A0A4C1TTD2"/>
<keyword evidence="2" id="KW-1185">Reference proteome</keyword>
<evidence type="ECO:0000313" key="1">
    <source>
        <dbReference type="EMBL" id="GBP17158.1"/>
    </source>
</evidence>
<gene>
    <name evidence="1" type="ORF">EVAR_17283_1</name>
</gene>
<name>A0A4C1TTD2_EUMVA</name>
<dbReference type="Proteomes" id="UP000299102">
    <property type="component" value="Unassembled WGS sequence"/>
</dbReference>
<comment type="caution">
    <text evidence="1">The sequence shown here is derived from an EMBL/GenBank/DDBJ whole genome shotgun (WGS) entry which is preliminary data.</text>
</comment>
<protein>
    <submittedName>
        <fullName evidence="1">Uncharacterized protein</fullName>
    </submittedName>
</protein>
<accession>A0A4C1TTD2</accession>
<reference evidence="1 2" key="1">
    <citation type="journal article" date="2019" name="Commun. Biol.">
        <title>The bagworm genome reveals a unique fibroin gene that provides high tensile strength.</title>
        <authorList>
            <person name="Kono N."/>
            <person name="Nakamura H."/>
            <person name="Ohtoshi R."/>
            <person name="Tomita M."/>
            <person name="Numata K."/>
            <person name="Arakawa K."/>
        </authorList>
    </citation>
    <scope>NUCLEOTIDE SEQUENCE [LARGE SCALE GENOMIC DNA]</scope>
</reference>
<sequence>MVITGLFKQAFFFPTTRPYRASAIAPAVHRHTSVPIAVMGARAIILFSQSARRVPHCSFFVIDSELHWKRS</sequence>